<proteinExistence type="predicted"/>
<dbReference type="Proteomes" id="UP000235220">
    <property type="component" value="Chromosome 5"/>
</dbReference>
<dbReference type="PANTHER" id="PTHR33625:SF2">
    <property type="entry name" value="POST-SET DOMAIN-CONTAINING PROTEIN"/>
    <property type="match status" value="1"/>
</dbReference>
<accession>A0A2I4EKX1</accession>
<keyword evidence="1" id="KW-1185">Reference proteome</keyword>
<evidence type="ECO:0000313" key="1">
    <source>
        <dbReference type="Proteomes" id="UP000235220"/>
    </source>
</evidence>
<dbReference type="KEGG" id="jre:108990502"/>
<evidence type="ECO:0000313" key="2">
    <source>
        <dbReference type="RefSeq" id="XP_018820043.1"/>
    </source>
</evidence>
<dbReference type="Gramene" id="Jr05_03140_p1">
    <property type="protein sequence ID" value="cds.Jr05_03140_p1"/>
    <property type="gene ID" value="Jr05_03140"/>
</dbReference>
<name>A0A2I4EKX1_JUGRE</name>
<organism evidence="1 2">
    <name type="scientific">Juglans regia</name>
    <name type="common">English walnut</name>
    <dbReference type="NCBI Taxonomy" id="51240"/>
    <lineage>
        <taxon>Eukaryota</taxon>
        <taxon>Viridiplantae</taxon>
        <taxon>Streptophyta</taxon>
        <taxon>Embryophyta</taxon>
        <taxon>Tracheophyta</taxon>
        <taxon>Spermatophyta</taxon>
        <taxon>Magnoliopsida</taxon>
        <taxon>eudicotyledons</taxon>
        <taxon>Gunneridae</taxon>
        <taxon>Pentapetalae</taxon>
        <taxon>rosids</taxon>
        <taxon>fabids</taxon>
        <taxon>Fagales</taxon>
        <taxon>Juglandaceae</taxon>
        <taxon>Juglans</taxon>
    </lineage>
</organism>
<dbReference type="OrthoDB" id="737041at2759"/>
<sequence>MGGEAMHIDLPTIQFKTSSSNVPPLPPSSNLNLPVSATYTGSLRTSCSAPSCSCHGGNSGRIQTVDGREEKEAIGSLCNRVFAHVPSQSEVENAVDALRNIMLGNSSSGSQLKWLQKKLDCFDARLLLSHGYRRVANAFRLLQIDPSVKGLVVSIASDKSVWDAIMKNEEVQKLRESHYTGNYERPRGVNEEPDLATTLQRWILDVTKAIVMELIEKLVSLVDELFQLPGRIQPTRDNNEQMEEKIRSSFLLSVVILLIVIVARAQNA</sequence>
<dbReference type="STRING" id="51240.A0A2I4EKX1"/>
<dbReference type="RefSeq" id="XP_018820043.1">
    <property type="nucleotide sequence ID" value="XM_018964498.2"/>
</dbReference>
<gene>
    <name evidence="2" type="primary">LOC108990502</name>
</gene>
<protein>
    <submittedName>
        <fullName evidence="2">Uncharacterized protein LOC108990502</fullName>
    </submittedName>
</protein>
<reference evidence="2" key="1">
    <citation type="submission" date="2025-08" db="UniProtKB">
        <authorList>
            <consortium name="RefSeq"/>
        </authorList>
    </citation>
    <scope>IDENTIFICATION</scope>
    <source>
        <tissue evidence="2">Leaves</tissue>
    </source>
</reference>
<dbReference type="GeneID" id="108990502"/>
<dbReference type="AlphaFoldDB" id="A0A2I4EKX1"/>
<dbReference type="PANTHER" id="PTHR33625">
    <property type="entry name" value="OS08G0179900 PROTEIN"/>
    <property type="match status" value="1"/>
</dbReference>